<feature type="compositionally biased region" description="Polar residues" evidence="1">
    <location>
        <begin position="217"/>
        <end position="230"/>
    </location>
</feature>
<evidence type="ECO:0000313" key="4">
    <source>
        <dbReference type="Proteomes" id="UP000036000"/>
    </source>
</evidence>
<dbReference type="KEGG" id="lko:ABN16_04425"/>
<proteinExistence type="predicted"/>
<dbReference type="Pfam" id="PF13349">
    <property type="entry name" value="DUF4097"/>
    <property type="match status" value="1"/>
</dbReference>
<dbReference type="AlphaFoldDB" id="A0AAC8UVE1"/>
<dbReference type="Proteomes" id="UP000036000">
    <property type="component" value="Chromosome"/>
</dbReference>
<evidence type="ECO:0000313" key="3">
    <source>
        <dbReference type="EMBL" id="AKP64312.1"/>
    </source>
</evidence>
<sequence>MKKFPLGLLLVIILLIVLGGGLIAWANTTHRRIDVTNFTAKSLATKTISLADNPRQLTFDLRTAVLVIQPGSTTTLTLDHVTADQFQIDYSNDSLTVNQKDAQQHHLEIGKSAVLTLTVAHPTTLKALTITQLNGTLKLNGLTVNRLAIDHTNGTTLANHLTVTGNGQLTKKNGATTLNDLTTDGLHVAVKTGQFKLNGAKKAGSGQSYHELGQHPLTISSGSGQVQITQ</sequence>
<reference evidence="3 4" key="1">
    <citation type="submission" date="2015-07" db="EMBL/GenBank/DDBJ databases">
        <title>Lactobacillus korensis/26-25/ whole genome sequencing.</title>
        <authorList>
            <person name="Kim M.K."/>
            <person name="Im W.-T."/>
            <person name="Srinivasan S."/>
            <person name="Lee J.-J."/>
        </authorList>
    </citation>
    <scope>NUCLEOTIDE SEQUENCE [LARGE SCALE GENOMIC DNA]</scope>
    <source>
        <strain evidence="3 4">26-25</strain>
    </source>
</reference>
<dbReference type="InterPro" id="IPR025164">
    <property type="entry name" value="Toastrack_DUF4097"/>
</dbReference>
<evidence type="ECO:0000256" key="1">
    <source>
        <dbReference type="SAM" id="MobiDB-lite"/>
    </source>
</evidence>
<dbReference type="RefSeq" id="WP_048733232.1">
    <property type="nucleotide sequence ID" value="NZ_CP012033.1"/>
</dbReference>
<feature type="region of interest" description="Disordered" evidence="1">
    <location>
        <begin position="203"/>
        <end position="230"/>
    </location>
</feature>
<keyword evidence="4" id="KW-1185">Reference proteome</keyword>
<dbReference type="EMBL" id="CP012033">
    <property type="protein sequence ID" value="AKP64312.1"/>
    <property type="molecule type" value="Genomic_DNA"/>
</dbReference>
<name>A0AAC8UVE1_9LACO</name>
<protein>
    <recommendedName>
        <fullName evidence="2">DUF4097 domain-containing protein</fullName>
    </recommendedName>
</protein>
<evidence type="ECO:0000259" key="2">
    <source>
        <dbReference type="Pfam" id="PF13349"/>
    </source>
</evidence>
<organism evidence="3 4">
    <name type="scientific">Levilactobacillus koreensis</name>
    <dbReference type="NCBI Taxonomy" id="637971"/>
    <lineage>
        <taxon>Bacteria</taxon>
        <taxon>Bacillati</taxon>
        <taxon>Bacillota</taxon>
        <taxon>Bacilli</taxon>
        <taxon>Lactobacillales</taxon>
        <taxon>Lactobacillaceae</taxon>
        <taxon>Levilactobacillus</taxon>
    </lineage>
</organism>
<gene>
    <name evidence="3" type="ORF">ABN16_04425</name>
</gene>
<feature type="domain" description="DUF4097" evidence="2">
    <location>
        <begin position="56"/>
        <end position="228"/>
    </location>
</feature>
<accession>A0AAC8UVE1</accession>